<name>A0A5B2VXR0_9BACT</name>
<proteinExistence type="predicted"/>
<dbReference type="AlphaFoldDB" id="A0A5B2VXR0"/>
<organism evidence="1 2">
    <name type="scientific">Chitinophaga agrisoli</name>
    <dbReference type="NCBI Taxonomy" id="2607653"/>
    <lineage>
        <taxon>Bacteria</taxon>
        <taxon>Pseudomonadati</taxon>
        <taxon>Bacteroidota</taxon>
        <taxon>Chitinophagia</taxon>
        <taxon>Chitinophagales</taxon>
        <taxon>Chitinophagaceae</taxon>
        <taxon>Chitinophaga</taxon>
    </lineage>
</organism>
<accession>A0A5B2VXR0</accession>
<reference evidence="1 2" key="1">
    <citation type="submission" date="2019-09" db="EMBL/GenBank/DDBJ databases">
        <title>Chitinophaga ginsengihumi sp. nov., isolated from soil of ginseng rhizosphere.</title>
        <authorList>
            <person name="Lee J."/>
        </authorList>
    </citation>
    <scope>NUCLEOTIDE SEQUENCE [LARGE SCALE GENOMIC DNA]</scope>
    <source>
        <strain evidence="1 2">BN140078</strain>
    </source>
</reference>
<gene>
    <name evidence="1" type="ORF">F0L74_15230</name>
</gene>
<dbReference type="RefSeq" id="WP_149838700.1">
    <property type="nucleotide sequence ID" value="NZ_VUOC01000002.1"/>
</dbReference>
<sequence length="176" mass="19960">MSKNELIADTIEAIVAQMFAIHRPLTPNASEYSLFYDPRKHEAWFIVIFFEDSNTTNAAIKNGVCYKMHTYLDNALQASGRTADINSMIFFESGARPVEKVDMDNLFQQLILQTARLKKSADEEPETICKGCGHDFDNHQLMCEPDTELSSMKGWITCPEEGCNCFFTWGANFPPQ</sequence>
<keyword evidence="2" id="KW-1185">Reference proteome</keyword>
<protein>
    <submittedName>
        <fullName evidence="1">Uncharacterized protein</fullName>
    </submittedName>
</protein>
<evidence type="ECO:0000313" key="2">
    <source>
        <dbReference type="Proteomes" id="UP000324611"/>
    </source>
</evidence>
<reference evidence="1 2" key="2">
    <citation type="submission" date="2019-09" db="EMBL/GenBank/DDBJ databases">
        <authorList>
            <person name="Jin C."/>
        </authorList>
    </citation>
    <scope>NUCLEOTIDE SEQUENCE [LARGE SCALE GENOMIC DNA]</scope>
    <source>
        <strain evidence="1 2">BN140078</strain>
    </source>
</reference>
<comment type="caution">
    <text evidence="1">The sequence shown here is derived from an EMBL/GenBank/DDBJ whole genome shotgun (WGS) entry which is preliminary data.</text>
</comment>
<evidence type="ECO:0000313" key="1">
    <source>
        <dbReference type="EMBL" id="KAA2243825.1"/>
    </source>
</evidence>
<dbReference type="EMBL" id="VUOC01000002">
    <property type="protein sequence ID" value="KAA2243825.1"/>
    <property type="molecule type" value="Genomic_DNA"/>
</dbReference>
<dbReference type="Proteomes" id="UP000324611">
    <property type="component" value="Unassembled WGS sequence"/>
</dbReference>